<reference evidence="1 2" key="1">
    <citation type="submission" date="2015-01" db="EMBL/GenBank/DDBJ databases">
        <title>The Genome Sequence of Cladophialophora immunda CBS83496.</title>
        <authorList>
            <consortium name="The Broad Institute Genomics Platform"/>
            <person name="Cuomo C."/>
            <person name="de Hoog S."/>
            <person name="Gorbushina A."/>
            <person name="Stielow B."/>
            <person name="Teixiera M."/>
            <person name="Abouelleil A."/>
            <person name="Chapman S.B."/>
            <person name="Priest M."/>
            <person name="Young S.K."/>
            <person name="Wortman J."/>
            <person name="Nusbaum C."/>
            <person name="Birren B."/>
        </authorList>
    </citation>
    <scope>NUCLEOTIDE SEQUENCE [LARGE SCALE GENOMIC DNA]</scope>
    <source>
        <strain evidence="1 2">CBS 83496</strain>
    </source>
</reference>
<proteinExistence type="predicted"/>
<protein>
    <submittedName>
        <fullName evidence="1">Uncharacterized protein</fullName>
    </submittedName>
</protein>
<dbReference type="RefSeq" id="XP_016247205.1">
    <property type="nucleotide sequence ID" value="XM_016393786.1"/>
</dbReference>
<accession>A0A0D2CTR6</accession>
<evidence type="ECO:0000313" key="2">
    <source>
        <dbReference type="Proteomes" id="UP000054466"/>
    </source>
</evidence>
<dbReference type="HOGENOM" id="CLU_1695288_0_0_1"/>
<dbReference type="VEuPathDB" id="FungiDB:PV07_06771"/>
<dbReference type="GeneID" id="27345965"/>
<dbReference type="AlphaFoldDB" id="A0A0D2CTR6"/>
<sequence>MLVPAWFPITAGLFIQRHRVGPESKPSWRFYHTMTCSLTTTHSPRNFPHRSEECSRIVNAVCMQFEIIYTPDSKRHGPTRLSTLDIRSCFRRNPSSRSERCSHTMRARLFTIALSQERLRRYTQDPLTPSLSLGIWSEHNTSKAASEGLVIPHPE</sequence>
<dbReference type="Proteomes" id="UP000054466">
    <property type="component" value="Unassembled WGS sequence"/>
</dbReference>
<gene>
    <name evidence="1" type="ORF">PV07_06771</name>
</gene>
<dbReference type="EMBL" id="KN847043">
    <property type="protein sequence ID" value="KIW26989.1"/>
    <property type="molecule type" value="Genomic_DNA"/>
</dbReference>
<evidence type="ECO:0000313" key="1">
    <source>
        <dbReference type="EMBL" id="KIW26989.1"/>
    </source>
</evidence>
<keyword evidence="2" id="KW-1185">Reference proteome</keyword>
<name>A0A0D2CTR6_9EURO</name>
<organism evidence="1 2">
    <name type="scientific">Cladophialophora immunda</name>
    <dbReference type="NCBI Taxonomy" id="569365"/>
    <lineage>
        <taxon>Eukaryota</taxon>
        <taxon>Fungi</taxon>
        <taxon>Dikarya</taxon>
        <taxon>Ascomycota</taxon>
        <taxon>Pezizomycotina</taxon>
        <taxon>Eurotiomycetes</taxon>
        <taxon>Chaetothyriomycetidae</taxon>
        <taxon>Chaetothyriales</taxon>
        <taxon>Herpotrichiellaceae</taxon>
        <taxon>Cladophialophora</taxon>
    </lineage>
</organism>